<gene>
    <name evidence="2" type="ORF">B4V02_23965</name>
</gene>
<sequence length="94" mass="11475">MVLLKDSSSKEVIREQYEQLWSELLLRDEEKAEHVLKKIEYELLPTRQKILRPWKKIISPFKTRLIWIILFSVMGLYLLAYVLFIFVSLWIEDY</sequence>
<keyword evidence="3" id="KW-1185">Reference proteome</keyword>
<dbReference type="OrthoDB" id="2660231at2"/>
<accession>A0A222WUT4</accession>
<dbReference type="EMBL" id="CP020028">
    <property type="protein sequence ID" value="ASR49523.1"/>
    <property type="molecule type" value="Genomic_DNA"/>
</dbReference>
<name>A0A222WUT4_9BACL</name>
<evidence type="ECO:0000313" key="3">
    <source>
        <dbReference type="Proteomes" id="UP000214666"/>
    </source>
</evidence>
<organism evidence="2 3">
    <name type="scientific">Paenibacillus kribbensis</name>
    <dbReference type="NCBI Taxonomy" id="172713"/>
    <lineage>
        <taxon>Bacteria</taxon>
        <taxon>Bacillati</taxon>
        <taxon>Bacillota</taxon>
        <taxon>Bacilli</taxon>
        <taxon>Bacillales</taxon>
        <taxon>Paenibacillaceae</taxon>
        <taxon>Paenibacillus</taxon>
    </lineage>
</organism>
<dbReference type="AlphaFoldDB" id="A0A222WUT4"/>
<keyword evidence="1" id="KW-0812">Transmembrane</keyword>
<reference evidence="2 3" key="1">
    <citation type="submission" date="2017-03" db="EMBL/GenBank/DDBJ databases">
        <title>Complete genome sequence of Paenibacillus Kribbensis producing bioflocculants.</title>
        <authorList>
            <person name="Lee H.-G."/>
            <person name="Oh H.-M."/>
        </authorList>
    </citation>
    <scope>NUCLEOTIDE SEQUENCE [LARGE SCALE GENOMIC DNA]</scope>
    <source>
        <strain evidence="2 3">AM49</strain>
    </source>
</reference>
<dbReference type="Proteomes" id="UP000214666">
    <property type="component" value="Chromosome"/>
</dbReference>
<evidence type="ECO:0000313" key="2">
    <source>
        <dbReference type="EMBL" id="ASR49523.1"/>
    </source>
</evidence>
<proteinExistence type="predicted"/>
<dbReference type="RefSeq" id="WP_094156701.1">
    <property type="nucleotide sequence ID" value="NZ_CP020028.1"/>
</dbReference>
<dbReference type="KEGG" id="pkb:B4V02_23965"/>
<protein>
    <submittedName>
        <fullName evidence="2">Uncharacterized protein</fullName>
    </submittedName>
</protein>
<keyword evidence="1" id="KW-0472">Membrane</keyword>
<feature type="transmembrane region" description="Helical" evidence="1">
    <location>
        <begin position="65"/>
        <end position="91"/>
    </location>
</feature>
<evidence type="ECO:0000256" key="1">
    <source>
        <dbReference type="SAM" id="Phobius"/>
    </source>
</evidence>
<keyword evidence="1" id="KW-1133">Transmembrane helix</keyword>